<comment type="caution">
    <text evidence="7">The sequence shown here is derived from an EMBL/GenBank/DDBJ whole genome shotgun (WGS) entry which is preliminary data.</text>
</comment>
<proteinExistence type="inferred from homology"/>
<keyword evidence="8" id="KW-1185">Reference proteome</keyword>
<dbReference type="GO" id="GO:0031390">
    <property type="term" value="C:Ctf18 RFC-like complex"/>
    <property type="evidence" value="ECO:0007669"/>
    <property type="project" value="InterPro"/>
</dbReference>
<evidence type="ECO:0000256" key="3">
    <source>
        <dbReference type="ARBA" id="ARBA00023125"/>
    </source>
</evidence>
<dbReference type="PANTHER" id="PTHR28605">
    <property type="entry name" value="CTF8, CHROMOSOME TRANSMISSION FIDELITY FACTOR 8 HOMOLOG (S. CEREVISIAE)"/>
    <property type="match status" value="1"/>
</dbReference>
<evidence type="ECO:0000313" key="8">
    <source>
        <dbReference type="Proteomes" id="UP000646827"/>
    </source>
</evidence>
<evidence type="ECO:0000256" key="5">
    <source>
        <dbReference type="ARBA" id="ARBA00023306"/>
    </source>
</evidence>
<keyword evidence="3" id="KW-0238">DNA-binding</keyword>
<name>A0A8H7S014_9FUNG</name>
<dbReference type="Proteomes" id="UP000646827">
    <property type="component" value="Unassembled WGS sequence"/>
</dbReference>
<keyword evidence="2" id="KW-0235">DNA replication</keyword>
<dbReference type="InterPro" id="IPR018607">
    <property type="entry name" value="Ctf8"/>
</dbReference>
<evidence type="ECO:0000256" key="4">
    <source>
        <dbReference type="ARBA" id="ARBA00023242"/>
    </source>
</evidence>
<dbReference type="EMBL" id="JAEPRB010000200">
    <property type="protein sequence ID" value="KAG2218986.1"/>
    <property type="molecule type" value="Genomic_DNA"/>
</dbReference>
<dbReference type="GO" id="GO:0007064">
    <property type="term" value="P:mitotic sister chromatid cohesion"/>
    <property type="evidence" value="ECO:0007669"/>
    <property type="project" value="InterPro"/>
</dbReference>
<dbReference type="GO" id="GO:0003677">
    <property type="term" value="F:DNA binding"/>
    <property type="evidence" value="ECO:0007669"/>
    <property type="project" value="UniProtKB-KW"/>
</dbReference>
<sequence length="130" mass="14860">MVCAVIYSLKDSKQNNSNIVLLEFQGNFQSSETQVNNLKMGDISFNNDKATLIIGHHRIEGKKVKLSKPFAIIRKREKNQEKEEQDKMIMDESSSVIYDTVIILREKYVFSQRPGLLVQESLRGLTRIGG</sequence>
<evidence type="ECO:0000313" key="7">
    <source>
        <dbReference type="EMBL" id="KAG2218986.1"/>
    </source>
</evidence>
<reference evidence="7 8" key="1">
    <citation type="submission" date="2020-12" db="EMBL/GenBank/DDBJ databases">
        <title>Metabolic potential, ecology and presence of endohyphal bacteria is reflected in genomic diversity of Mucoromycotina.</title>
        <authorList>
            <person name="Muszewska A."/>
            <person name="Okrasinska A."/>
            <person name="Steczkiewicz K."/>
            <person name="Drgas O."/>
            <person name="Orlowska M."/>
            <person name="Perlinska-Lenart U."/>
            <person name="Aleksandrzak-Piekarczyk T."/>
            <person name="Szatraj K."/>
            <person name="Zielenkiewicz U."/>
            <person name="Pilsyk S."/>
            <person name="Malc E."/>
            <person name="Mieczkowski P."/>
            <person name="Kruszewska J.S."/>
            <person name="Biernat P."/>
            <person name="Pawlowska J."/>
        </authorList>
    </citation>
    <scope>NUCLEOTIDE SEQUENCE [LARGE SCALE GENOMIC DNA]</scope>
    <source>
        <strain evidence="7 8">CBS 142.35</strain>
    </source>
</reference>
<gene>
    <name evidence="7" type="ORF">INT45_007648</name>
</gene>
<comment type="subcellular location">
    <subcellularLocation>
        <location evidence="1">Nucleus</location>
    </subcellularLocation>
</comment>
<protein>
    <submittedName>
        <fullName evidence="7">Uncharacterized protein</fullName>
    </submittedName>
</protein>
<dbReference type="AlphaFoldDB" id="A0A8H7S014"/>
<dbReference type="OrthoDB" id="121932at2759"/>
<keyword evidence="5" id="KW-0131">Cell cycle</keyword>
<organism evidence="7 8">
    <name type="scientific">Circinella minor</name>
    <dbReference type="NCBI Taxonomy" id="1195481"/>
    <lineage>
        <taxon>Eukaryota</taxon>
        <taxon>Fungi</taxon>
        <taxon>Fungi incertae sedis</taxon>
        <taxon>Mucoromycota</taxon>
        <taxon>Mucoromycotina</taxon>
        <taxon>Mucoromycetes</taxon>
        <taxon>Mucorales</taxon>
        <taxon>Lichtheimiaceae</taxon>
        <taxon>Circinella</taxon>
    </lineage>
</organism>
<dbReference type="GO" id="GO:0006260">
    <property type="term" value="P:DNA replication"/>
    <property type="evidence" value="ECO:0007669"/>
    <property type="project" value="UniProtKB-KW"/>
</dbReference>
<dbReference type="Pfam" id="PF09696">
    <property type="entry name" value="Ctf8"/>
    <property type="match status" value="1"/>
</dbReference>
<keyword evidence="4" id="KW-0539">Nucleus</keyword>
<evidence type="ECO:0000256" key="2">
    <source>
        <dbReference type="ARBA" id="ARBA00022705"/>
    </source>
</evidence>
<dbReference type="PANTHER" id="PTHR28605:SF1">
    <property type="entry name" value="CHROMOSOME TRANSMISSION FIDELITY FACTOR 8"/>
    <property type="match status" value="1"/>
</dbReference>
<accession>A0A8H7S014</accession>
<evidence type="ECO:0000256" key="1">
    <source>
        <dbReference type="ARBA" id="ARBA00004123"/>
    </source>
</evidence>
<comment type="similarity">
    <text evidence="6">Belongs to the CTF8 family.</text>
</comment>
<evidence type="ECO:0000256" key="6">
    <source>
        <dbReference type="ARBA" id="ARBA00038447"/>
    </source>
</evidence>